<feature type="region of interest" description="Disordered" evidence="6">
    <location>
        <begin position="1257"/>
        <end position="1316"/>
    </location>
</feature>
<feature type="compositionally biased region" description="Pro residues" evidence="6">
    <location>
        <begin position="534"/>
        <end position="556"/>
    </location>
</feature>
<comment type="subcellular location">
    <subcellularLocation>
        <location evidence="1">Membrane</location>
        <topology evidence="1">Multi-pass membrane protein</topology>
    </subcellularLocation>
</comment>
<evidence type="ECO:0000313" key="8">
    <source>
        <dbReference type="EMBL" id="RUS26846.1"/>
    </source>
</evidence>
<reference evidence="8 9" key="1">
    <citation type="journal article" date="2018" name="New Phytol.">
        <title>Phylogenomics of Endogonaceae and evolution of mycorrhizas within Mucoromycota.</title>
        <authorList>
            <person name="Chang Y."/>
            <person name="Desiro A."/>
            <person name="Na H."/>
            <person name="Sandor L."/>
            <person name="Lipzen A."/>
            <person name="Clum A."/>
            <person name="Barry K."/>
            <person name="Grigoriev I.V."/>
            <person name="Martin F.M."/>
            <person name="Stajich J.E."/>
            <person name="Smith M.E."/>
            <person name="Bonito G."/>
            <person name="Spatafora J.W."/>
        </authorList>
    </citation>
    <scope>NUCLEOTIDE SEQUENCE [LARGE SCALE GENOMIC DNA]</scope>
    <source>
        <strain evidence="8 9">AD002</strain>
    </source>
</reference>
<proteinExistence type="inferred from homology"/>
<evidence type="ECO:0000256" key="3">
    <source>
        <dbReference type="ARBA" id="ARBA00022692"/>
    </source>
</evidence>
<dbReference type="InterPro" id="IPR007941">
    <property type="entry name" value="DUF726"/>
</dbReference>
<evidence type="ECO:0000256" key="6">
    <source>
        <dbReference type="SAM" id="MobiDB-lite"/>
    </source>
</evidence>
<feature type="transmembrane region" description="Helical" evidence="7">
    <location>
        <begin position="725"/>
        <end position="748"/>
    </location>
</feature>
<sequence>MDDDTTAQPATAVDTHLEHPELTPSHTAHQHFHHDLKPVSLTSTSSTTGVEVEVEVDVEAEVEVAAHLRGAHVGEQATHSDIYQQSASTLQEVEELECQETVAEVTTTTASLETYQLGDAVDARTEQTLSHSENPTNTLPENTIEPTPYHPIDETLVIDEVNDIEPLVSEPDLQAQQRRASRIIEFERLIATIEPTDPALAEEEGADDNADADISIPLSTSTSFTTMDDDLPPSFLPHTEEEEEDDDELYIIDRAEAMEGDEVLFSADDATSPTSDPHDFFFNDRDRKHMSFSSTYSYIPFSPSDLATPATSFDLNSSETQREGRGRLDAANIHGTKDVFTETQKIAYVGLCCVTSLEIVHELEGKEASYARMSSDNWQRKLMRKLYRHMEVTKDEQTMIESLAKHDILPTDLVESFVSQGTTTTIPVQSLGEDLAATATTVKSITLAPDSDPSTDSAEERTSKELPPIPASPASTSSEQLPSLPTDSDLDPNLRDVEFEQQGEMLGSFGDDAPRSPAVQDESEETTVTLFAAPIPPPIPHHSPDPSPPSPSPSPSSPSLAGSVHDESPATTPASDALDPTAATTPLIIDLRWTVVCDLFLLCIAESNYDARSRVFLAKVAGYLWLEWHDVVAFERKVTEQLRDGNVGLGDDFSMSEEGDSVKSETERVGRNKQQQARRYLMIGLATLGGGLVLGLSAGLMAPVIGAGFGAILTTVGVSGTTAFLGGGGGIALITTGATVAGGGGVGLRMRPFDSWLSKADDKEEAGYAFSTIDPIMGDHHALFWEPELLVQLGSAFKIIMSEAIGQAVQTALAHTVAGVLMAGLNFPMAISKLSYLIDNPWANALDRSRLAGLILADTLMNRKLGVRPITLIGFSLGARVIFYCLLELARVHAFGVVENVFIFGTPVIANQQQWREACCVVSGRFVNGYARSDWLLGFLFRASSAGLGNIAGLRPIKDVPRIDNVDCTDMIKGHLHYRNAMPKILAKVGVKVTSEVLQDKGDTAGEKGSRSSVMGLVGFGRNSSSLSLDMVRKSIKNASPRSSVISLPSTDTEGWTIRGVSVASDQDASATVGMSTSPSARTGTSLSSFSSGHASISLLARSPTPGSDGESSRPATPPVGASSPRKGSASWFNRNRKASMSSSLPLSPSTPPLTPSTPQDQDDDGLRSGIMTPTTGYFDDLATRRPSAHAMELDGAAAAEEPAAVTTLVVKEEPQRGAVELDEILALATAAAVSSTGKNIPRSSLSTGKASIALTGTSLSRSPSPSPIMMAATVESEEEKEEKVEEQPTSPTSSRAGSKNGTSNRSSISGFFTNPFARRRDRSSLGATVEDQGLGALEEAGIQVKEIKVTLPKMIIPNEVANPVPQVSLQAPPSVRRW</sequence>
<feature type="region of interest" description="Disordered" evidence="6">
    <location>
        <begin position="649"/>
        <end position="669"/>
    </location>
</feature>
<gene>
    <name evidence="8" type="ORF">BC938DRAFT_484046</name>
</gene>
<dbReference type="EMBL" id="RBNJ01009538">
    <property type="protein sequence ID" value="RUS26846.1"/>
    <property type="molecule type" value="Genomic_DNA"/>
</dbReference>
<feature type="compositionally biased region" description="Polar residues" evidence="6">
    <location>
        <begin position="1288"/>
        <end position="1313"/>
    </location>
</feature>
<name>A0A433QAL7_9FUNG</name>
<keyword evidence="4 7" id="KW-1133">Transmembrane helix</keyword>
<dbReference type="PANTHER" id="PTHR17920">
    <property type="entry name" value="TRANSMEMBRANE AND COILED-COIL DOMAIN-CONTAINING PROTEIN 4 TMCO4"/>
    <property type="match status" value="1"/>
</dbReference>
<dbReference type="Proteomes" id="UP000274822">
    <property type="component" value="Unassembled WGS sequence"/>
</dbReference>
<feature type="compositionally biased region" description="Polar residues" evidence="6">
    <location>
        <begin position="1065"/>
        <end position="1095"/>
    </location>
</feature>
<evidence type="ECO:0000256" key="5">
    <source>
        <dbReference type="ARBA" id="ARBA00023136"/>
    </source>
</evidence>
<feature type="transmembrane region" description="Helical" evidence="7">
    <location>
        <begin position="680"/>
        <end position="713"/>
    </location>
</feature>
<feature type="compositionally biased region" description="Polar residues" evidence="6">
    <location>
        <begin position="127"/>
        <end position="145"/>
    </location>
</feature>
<comment type="similarity">
    <text evidence="2">Belongs to the TMCO4 family.</text>
</comment>
<feature type="region of interest" description="Disordered" evidence="6">
    <location>
        <begin position="1065"/>
        <end position="1180"/>
    </location>
</feature>
<dbReference type="Pfam" id="PF05277">
    <property type="entry name" value="DUF726"/>
    <property type="match status" value="2"/>
</dbReference>
<evidence type="ECO:0000256" key="7">
    <source>
        <dbReference type="SAM" id="Phobius"/>
    </source>
</evidence>
<organism evidence="8 9">
    <name type="scientific">Jimgerdemannia flammicorona</name>
    <dbReference type="NCBI Taxonomy" id="994334"/>
    <lineage>
        <taxon>Eukaryota</taxon>
        <taxon>Fungi</taxon>
        <taxon>Fungi incertae sedis</taxon>
        <taxon>Mucoromycota</taxon>
        <taxon>Mucoromycotina</taxon>
        <taxon>Endogonomycetes</taxon>
        <taxon>Endogonales</taxon>
        <taxon>Endogonaceae</taxon>
        <taxon>Jimgerdemannia</taxon>
    </lineage>
</organism>
<evidence type="ECO:0000256" key="1">
    <source>
        <dbReference type="ARBA" id="ARBA00004141"/>
    </source>
</evidence>
<dbReference type="GO" id="GO:0016020">
    <property type="term" value="C:membrane"/>
    <property type="evidence" value="ECO:0007669"/>
    <property type="project" value="UniProtKB-SubCell"/>
</dbReference>
<feature type="region of interest" description="Disordered" evidence="6">
    <location>
        <begin position="127"/>
        <end position="148"/>
    </location>
</feature>
<accession>A0A433QAL7</accession>
<keyword evidence="5 7" id="KW-0472">Membrane</keyword>
<evidence type="ECO:0000256" key="4">
    <source>
        <dbReference type="ARBA" id="ARBA00022989"/>
    </source>
</evidence>
<comment type="caution">
    <text evidence="8">The sequence shown here is derived from an EMBL/GenBank/DDBJ whole genome shotgun (WGS) entry which is preliminary data.</text>
</comment>
<keyword evidence="3 7" id="KW-0812">Transmembrane</keyword>
<feature type="region of interest" description="Disordered" evidence="6">
    <location>
        <begin position="446"/>
        <end position="493"/>
    </location>
</feature>
<feature type="region of interest" description="Disordered" evidence="6">
    <location>
        <begin position="506"/>
        <end position="580"/>
    </location>
</feature>
<keyword evidence="9" id="KW-1185">Reference proteome</keyword>
<evidence type="ECO:0000313" key="9">
    <source>
        <dbReference type="Proteomes" id="UP000274822"/>
    </source>
</evidence>
<dbReference type="InterPro" id="IPR029058">
    <property type="entry name" value="AB_hydrolase_fold"/>
</dbReference>
<evidence type="ECO:0008006" key="10">
    <source>
        <dbReference type="Google" id="ProtNLM"/>
    </source>
</evidence>
<dbReference type="SUPFAM" id="SSF53474">
    <property type="entry name" value="alpha/beta-Hydrolases"/>
    <property type="match status" value="1"/>
</dbReference>
<feature type="compositionally biased region" description="Basic and acidic residues" evidence="6">
    <location>
        <begin position="660"/>
        <end position="669"/>
    </location>
</feature>
<dbReference type="PANTHER" id="PTHR17920:SF3">
    <property type="entry name" value="TRANSMEMBRANE AND COILED-COIL DOMAIN-CONTAINING PROTEIN 4"/>
    <property type="match status" value="1"/>
</dbReference>
<evidence type="ECO:0000256" key="2">
    <source>
        <dbReference type="ARBA" id="ARBA00009824"/>
    </source>
</evidence>
<protein>
    <recommendedName>
        <fullName evidence="10">DUF726-domain-containing protein</fullName>
    </recommendedName>
</protein>